<dbReference type="WBParaSite" id="Gr19_v10_g12338.t1">
    <property type="protein sequence ID" value="Gr19_v10_g12338.t1"/>
    <property type="gene ID" value="Gr19_v10_g12338"/>
</dbReference>
<dbReference type="SMART" id="SM00425">
    <property type="entry name" value="TBOX"/>
    <property type="match status" value="1"/>
</dbReference>
<evidence type="ECO:0000256" key="7">
    <source>
        <dbReference type="SAM" id="MobiDB-lite"/>
    </source>
</evidence>
<keyword evidence="5 6" id="KW-0539">Nucleus</keyword>
<dbReference type="InterPro" id="IPR001699">
    <property type="entry name" value="TF_T-box"/>
</dbReference>
<keyword evidence="2" id="KW-0805">Transcription regulation</keyword>
<dbReference type="GO" id="GO:0045893">
    <property type="term" value="P:positive regulation of DNA-templated transcription"/>
    <property type="evidence" value="ECO:0007669"/>
    <property type="project" value="InterPro"/>
</dbReference>
<proteinExistence type="predicted"/>
<dbReference type="AlphaFoldDB" id="A0A914GZW9"/>
<feature type="region of interest" description="Disordered" evidence="7">
    <location>
        <begin position="300"/>
        <end position="324"/>
    </location>
</feature>
<dbReference type="InterPro" id="IPR036960">
    <property type="entry name" value="T-box_sf"/>
</dbReference>
<feature type="DNA-binding region" description="T-box" evidence="6">
    <location>
        <begin position="128"/>
        <end position="302"/>
    </location>
</feature>
<dbReference type="InterPro" id="IPR018186">
    <property type="entry name" value="TF_T-box_CS"/>
</dbReference>
<dbReference type="PANTHER" id="PTHR11267:SF181">
    <property type="entry name" value="OPTOMOTOR-BLIND PROTEIN"/>
    <property type="match status" value="1"/>
</dbReference>
<feature type="domain" description="T-box" evidence="8">
    <location>
        <begin position="123"/>
        <end position="302"/>
    </location>
</feature>
<dbReference type="InterPro" id="IPR046360">
    <property type="entry name" value="T-box_DNA-bd"/>
</dbReference>
<dbReference type="Gene3D" id="2.60.40.820">
    <property type="entry name" value="Transcription factor, T-box"/>
    <property type="match status" value="1"/>
</dbReference>
<feature type="region of interest" description="Disordered" evidence="7">
    <location>
        <begin position="400"/>
        <end position="423"/>
    </location>
</feature>
<keyword evidence="9" id="KW-1185">Reference proteome</keyword>
<evidence type="ECO:0000256" key="4">
    <source>
        <dbReference type="ARBA" id="ARBA00023163"/>
    </source>
</evidence>
<name>A0A914GZW9_GLORO</name>
<comment type="subcellular location">
    <subcellularLocation>
        <location evidence="1 6">Nucleus</location>
    </subcellularLocation>
</comment>
<protein>
    <submittedName>
        <fullName evidence="10">T-box domain-containing protein</fullName>
    </submittedName>
</protein>
<dbReference type="GO" id="GO:0000785">
    <property type="term" value="C:chromatin"/>
    <property type="evidence" value="ECO:0007669"/>
    <property type="project" value="TreeGrafter"/>
</dbReference>
<accession>A0A914GZW9</accession>
<dbReference type="CDD" id="cd00182">
    <property type="entry name" value="T-box"/>
    <property type="match status" value="1"/>
</dbReference>
<dbReference type="GO" id="GO:0005634">
    <property type="term" value="C:nucleus"/>
    <property type="evidence" value="ECO:0007669"/>
    <property type="project" value="UniProtKB-SubCell"/>
</dbReference>
<dbReference type="PROSITE" id="PS50252">
    <property type="entry name" value="TBOX_3"/>
    <property type="match status" value="1"/>
</dbReference>
<dbReference type="PRINTS" id="PR00937">
    <property type="entry name" value="TBOX"/>
</dbReference>
<dbReference type="GO" id="GO:0000981">
    <property type="term" value="F:DNA-binding transcription factor activity, RNA polymerase II-specific"/>
    <property type="evidence" value="ECO:0007669"/>
    <property type="project" value="TreeGrafter"/>
</dbReference>
<dbReference type="Proteomes" id="UP000887572">
    <property type="component" value="Unplaced"/>
</dbReference>
<dbReference type="GO" id="GO:0000978">
    <property type="term" value="F:RNA polymerase II cis-regulatory region sequence-specific DNA binding"/>
    <property type="evidence" value="ECO:0007669"/>
    <property type="project" value="InterPro"/>
</dbReference>
<evidence type="ECO:0000256" key="5">
    <source>
        <dbReference type="ARBA" id="ARBA00023242"/>
    </source>
</evidence>
<sequence>MSQQLPTSHSHLQSSQHFLQLHHPMLFPYYCPVPPQLSPSSSSNTASSTTTVDADSSTSSSSGAATPITHQQPLVHQLGNANVPCQPQQLPRLVSTSKNSGAFAPPSAECITSVDNKNVNIELANKELWEKFHRVTNEMVVTRTGRKMFPKLELNLRGLDPNGLYSLTLCMRQLDTLRYKYQAGGWSPAGQDDSSATVSKFVNHHDAWNRGEFWMSQEKLCFDRVKLTNREMESNALISLCSMHKYQPVVHLYVMNEQEGKAVRVCLFEPPATQFIAVTAYQSEAITRLKVEHNPFAKGFREGSSRKRTLSPSPISERNAPNDFPEGCPSVKRPLLCPSALFASPSAVPSFPMHPLYGSISTWHPWSAFLAASMAASSMSNGTSTSGYQQNSQMTELGKVYSRFWQQQQQQTSRSNGGGKDEQ</sequence>
<evidence type="ECO:0000256" key="1">
    <source>
        <dbReference type="ARBA" id="ARBA00004123"/>
    </source>
</evidence>
<reference evidence="10" key="1">
    <citation type="submission" date="2022-11" db="UniProtKB">
        <authorList>
            <consortium name="WormBaseParasite"/>
        </authorList>
    </citation>
    <scope>IDENTIFICATION</scope>
</reference>
<dbReference type="InterPro" id="IPR008967">
    <property type="entry name" value="p53-like_TF_DNA-bd_sf"/>
</dbReference>
<dbReference type="SUPFAM" id="SSF49417">
    <property type="entry name" value="p53-like transcription factors"/>
    <property type="match status" value="1"/>
</dbReference>
<evidence type="ECO:0000256" key="6">
    <source>
        <dbReference type="PROSITE-ProRule" id="PRU00201"/>
    </source>
</evidence>
<dbReference type="PANTHER" id="PTHR11267">
    <property type="entry name" value="T-BOX PROTEIN-RELATED"/>
    <property type="match status" value="1"/>
</dbReference>
<evidence type="ECO:0000313" key="9">
    <source>
        <dbReference type="Proteomes" id="UP000887572"/>
    </source>
</evidence>
<evidence type="ECO:0000313" key="10">
    <source>
        <dbReference type="WBParaSite" id="Gr19_v10_g12338.t1"/>
    </source>
</evidence>
<evidence type="ECO:0000256" key="2">
    <source>
        <dbReference type="ARBA" id="ARBA00023015"/>
    </source>
</evidence>
<organism evidence="9 10">
    <name type="scientific">Globodera rostochiensis</name>
    <name type="common">Golden nematode worm</name>
    <name type="synonym">Heterodera rostochiensis</name>
    <dbReference type="NCBI Taxonomy" id="31243"/>
    <lineage>
        <taxon>Eukaryota</taxon>
        <taxon>Metazoa</taxon>
        <taxon>Ecdysozoa</taxon>
        <taxon>Nematoda</taxon>
        <taxon>Chromadorea</taxon>
        <taxon>Rhabditida</taxon>
        <taxon>Tylenchina</taxon>
        <taxon>Tylenchomorpha</taxon>
        <taxon>Tylenchoidea</taxon>
        <taxon>Heteroderidae</taxon>
        <taxon>Heteroderinae</taxon>
        <taxon>Globodera</taxon>
    </lineage>
</organism>
<feature type="region of interest" description="Disordered" evidence="7">
    <location>
        <begin position="38"/>
        <end position="66"/>
    </location>
</feature>
<keyword evidence="3 6" id="KW-0238">DNA-binding</keyword>
<dbReference type="GO" id="GO:0001708">
    <property type="term" value="P:cell fate specification"/>
    <property type="evidence" value="ECO:0007669"/>
    <property type="project" value="TreeGrafter"/>
</dbReference>
<evidence type="ECO:0000259" key="8">
    <source>
        <dbReference type="PROSITE" id="PS50252"/>
    </source>
</evidence>
<evidence type="ECO:0000256" key="3">
    <source>
        <dbReference type="ARBA" id="ARBA00023125"/>
    </source>
</evidence>
<dbReference type="Pfam" id="PF00907">
    <property type="entry name" value="T-box"/>
    <property type="match status" value="1"/>
</dbReference>
<dbReference type="PROSITE" id="PS01283">
    <property type="entry name" value="TBOX_1"/>
    <property type="match status" value="1"/>
</dbReference>
<keyword evidence="4" id="KW-0804">Transcription</keyword>